<dbReference type="EMBL" id="CAJJDP010000005">
    <property type="protein sequence ID" value="CAD8135402.1"/>
    <property type="molecule type" value="Genomic_DNA"/>
</dbReference>
<accession>A0A8S1S7B5</accession>
<evidence type="ECO:0000256" key="1">
    <source>
        <dbReference type="SAM" id="MobiDB-lite"/>
    </source>
</evidence>
<reference evidence="2" key="1">
    <citation type="submission" date="2021-01" db="EMBL/GenBank/DDBJ databases">
        <authorList>
            <consortium name="Genoscope - CEA"/>
            <person name="William W."/>
        </authorList>
    </citation>
    <scope>NUCLEOTIDE SEQUENCE</scope>
</reference>
<feature type="region of interest" description="Disordered" evidence="1">
    <location>
        <begin position="90"/>
        <end position="117"/>
    </location>
</feature>
<dbReference type="OrthoDB" id="10286956at2759"/>
<evidence type="ECO:0000313" key="2">
    <source>
        <dbReference type="EMBL" id="CAD8135402.1"/>
    </source>
</evidence>
<gene>
    <name evidence="2" type="ORF">POCTA_138.1.T0060371</name>
</gene>
<proteinExistence type="predicted"/>
<protein>
    <submittedName>
        <fullName evidence="2">Uncharacterized protein</fullName>
    </submittedName>
</protein>
<sequence>MKDRPVPPPGAYYNEFNDSSIKIEKIPWKFQCFSSTAKRFSQQQQDAGPSVGAYDIKTKSKAIGVITLDKYSKREDKFLNIPGVGSYEVDQSFTQSKPKQKQQQEFPSPFGSSGKRF</sequence>
<feature type="compositionally biased region" description="Polar residues" evidence="1">
    <location>
        <begin position="90"/>
        <end position="106"/>
    </location>
</feature>
<dbReference type="Proteomes" id="UP000683925">
    <property type="component" value="Unassembled WGS sequence"/>
</dbReference>
<evidence type="ECO:0000313" key="3">
    <source>
        <dbReference type="Proteomes" id="UP000683925"/>
    </source>
</evidence>
<name>A0A8S1S7B5_PAROT</name>
<comment type="caution">
    <text evidence="2">The sequence shown here is derived from an EMBL/GenBank/DDBJ whole genome shotgun (WGS) entry which is preliminary data.</text>
</comment>
<organism evidence="2 3">
    <name type="scientific">Paramecium octaurelia</name>
    <dbReference type="NCBI Taxonomy" id="43137"/>
    <lineage>
        <taxon>Eukaryota</taxon>
        <taxon>Sar</taxon>
        <taxon>Alveolata</taxon>
        <taxon>Ciliophora</taxon>
        <taxon>Intramacronucleata</taxon>
        <taxon>Oligohymenophorea</taxon>
        <taxon>Peniculida</taxon>
        <taxon>Parameciidae</taxon>
        <taxon>Paramecium</taxon>
    </lineage>
</organism>
<dbReference type="AlphaFoldDB" id="A0A8S1S7B5"/>
<keyword evidence="3" id="KW-1185">Reference proteome</keyword>